<dbReference type="Gene3D" id="3.30.420.40">
    <property type="match status" value="1"/>
</dbReference>
<reference evidence="2" key="1">
    <citation type="submission" date="2019-08" db="EMBL/GenBank/DDBJ databases">
        <authorList>
            <person name="Kucharzyk K."/>
            <person name="Murdoch R.W."/>
            <person name="Higgins S."/>
            <person name="Loffler F."/>
        </authorList>
    </citation>
    <scope>NUCLEOTIDE SEQUENCE</scope>
</reference>
<proteinExistence type="predicted"/>
<dbReference type="PANTHER" id="PTHR42959:SF1">
    <property type="entry name" value="CARBAMOYLTRANSFERASE HYPF"/>
    <property type="match status" value="1"/>
</dbReference>
<evidence type="ECO:0000313" key="2">
    <source>
        <dbReference type="EMBL" id="MPN40759.1"/>
    </source>
</evidence>
<organism evidence="2">
    <name type="scientific">bioreactor metagenome</name>
    <dbReference type="NCBI Taxonomy" id="1076179"/>
    <lineage>
        <taxon>unclassified sequences</taxon>
        <taxon>metagenomes</taxon>
        <taxon>ecological metagenomes</taxon>
    </lineage>
</organism>
<dbReference type="InterPro" id="IPR055128">
    <property type="entry name" value="HypF_C_2"/>
</dbReference>
<dbReference type="PANTHER" id="PTHR42959">
    <property type="entry name" value="CARBAMOYLTRANSFERASE"/>
    <property type="match status" value="1"/>
</dbReference>
<dbReference type="GO" id="GO:0016874">
    <property type="term" value="F:ligase activity"/>
    <property type="evidence" value="ECO:0007669"/>
    <property type="project" value="UniProtKB-KW"/>
</dbReference>
<protein>
    <submittedName>
        <fullName evidence="2">Carbamoyltransferase HypF</fullName>
        <ecNumber evidence="2">6.2.-.-</ecNumber>
    </submittedName>
</protein>
<dbReference type="EMBL" id="VSSQ01097369">
    <property type="protein sequence ID" value="MPN40759.1"/>
    <property type="molecule type" value="Genomic_DNA"/>
</dbReference>
<accession>A0A645HRB9</accession>
<dbReference type="GO" id="GO:0051604">
    <property type="term" value="P:protein maturation"/>
    <property type="evidence" value="ECO:0007669"/>
    <property type="project" value="TreeGrafter"/>
</dbReference>
<dbReference type="GO" id="GO:0016743">
    <property type="term" value="F:carboxyl- or carbamoyltransferase activity"/>
    <property type="evidence" value="ECO:0007669"/>
    <property type="project" value="TreeGrafter"/>
</dbReference>
<evidence type="ECO:0000259" key="1">
    <source>
        <dbReference type="Pfam" id="PF22521"/>
    </source>
</evidence>
<dbReference type="AlphaFoldDB" id="A0A645HRB9"/>
<dbReference type="GO" id="GO:0008270">
    <property type="term" value="F:zinc ion binding"/>
    <property type="evidence" value="ECO:0007669"/>
    <property type="project" value="TreeGrafter"/>
</dbReference>
<feature type="domain" description="Carbamoyltransferase Kae1-like" evidence="1">
    <location>
        <begin position="1"/>
        <end position="90"/>
    </location>
</feature>
<comment type="caution">
    <text evidence="2">The sequence shown here is derived from an EMBL/GenBank/DDBJ whole genome shotgun (WGS) entry which is preliminary data.</text>
</comment>
<gene>
    <name evidence="2" type="primary">hypF_18</name>
    <name evidence="2" type="ORF">SDC9_188298</name>
</gene>
<keyword evidence="2" id="KW-0808">Transferase</keyword>
<dbReference type="EC" id="6.2.-.-" evidence="2"/>
<name>A0A645HRB9_9ZZZZ</name>
<keyword evidence="2" id="KW-0436">Ligase</keyword>
<dbReference type="Pfam" id="PF22521">
    <property type="entry name" value="HypF_C_2"/>
    <property type="match status" value="1"/>
</dbReference>
<dbReference type="InterPro" id="IPR051060">
    <property type="entry name" value="Carbamoyltrans_HypF-like"/>
</dbReference>
<sequence>MIKHAILDAAKGVPAEKISMRFHRSLAKLLLDAATEHRRETGCNTVALSGGCFQNELLLSLCHSELTQAGFSVLINRLVPCNDGGISYGQAAVAAALQTK</sequence>